<organism evidence="1 2">
    <name type="scientific">Klebsiella phage MegaDucksbill</name>
    <dbReference type="NCBI Taxonomy" id="3098260"/>
    <lineage>
        <taxon>Viruses</taxon>
        <taxon>Duplodnaviria</taxon>
        <taxon>Heunggongvirae</taxon>
        <taxon>Uroviricota</taxon>
        <taxon>Caudoviricetes</taxon>
        <taxon>Autographivirales</taxon>
        <taxon>Autotranscriptaviridae</taxon>
        <taxon>Studiervirinae</taxon>
        <taxon>Teetrevirus</taxon>
        <taxon>Teetrevirus megaducksbill</taxon>
    </lineage>
</organism>
<sequence length="42" mass="4959">MLCVSEYHKGHAFSATLSYSLIHRYTQELLSRLLKSVSVWFR</sequence>
<dbReference type="EMBL" id="OR896851">
    <property type="protein sequence ID" value="WWD14767.1"/>
    <property type="molecule type" value="Genomic_DNA"/>
</dbReference>
<accession>A0ABZ2ENN5</accession>
<reference evidence="1 2" key="1">
    <citation type="journal article" date="2024" name="Microorganisms">
        <title>The Citizen Phage Library: Rapid Isolation of Phages for the Treatment of Antibiotic Resistant Infections in the UK.</title>
        <authorList>
            <person name="Fletcher J."/>
            <person name="Manley R."/>
            <person name="Fitch C."/>
            <person name="Bugert C."/>
            <person name="Moore K."/>
            <person name="Farbos A."/>
            <person name="Michelsen M."/>
            <person name="Alathari S."/>
            <person name="Senior N."/>
            <person name="Mills A."/>
            <person name="Whitehead N."/>
            <person name="Soothill J."/>
            <person name="Michell S."/>
            <person name="Temperton B."/>
        </authorList>
    </citation>
    <scope>NUCLEOTIDE SEQUENCE [LARGE SCALE GENOMIC DNA]</scope>
</reference>
<proteinExistence type="predicted"/>
<evidence type="ECO:0000313" key="2">
    <source>
        <dbReference type="Proteomes" id="UP001386862"/>
    </source>
</evidence>
<evidence type="ECO:0000313" key="1">
    <source>
        <dbReference type="EMBL" id="WWD14767.1"/>
    </source>
</evidence>
<dbReference type="Proteomes" id="UP001386862">
    <property type="component" value="Segment"/>
</dbReference>
<name>A0ABZ2ENN5_9CAUD</name>
<keyword evidence="2" id="KW-1185">Reference proteome</keyword>
<protein>
    <submittedName>
        <fullName evidence="1">Uncharacterized protein</fullName>
    </submittedName>
</protein>
<gene>
    <name evidence="1" type="ORF">CPL00371_CDS0007</name>
</gene>